<sequence length="132" mass="15126">MNDKHVRLITADSVAQARLLFTTMTDKQQADKAQLFFDSSVLEKYRSLDGYRIIRTDTTGRLSKQGSWSVDFGISGDDDAFLHIAAQAWVYRIPKDEQTHWLSHMLTLPMSENYLRGLIRAGCIDDGDIRTW</sequence>
<protein>
    <submittedName>
        <fullName evidence="1">Uncharacterized protein</fullName>
    </submittedName>
</protein>
<accession>A0ABY6Z7Q1</accession>
<gene>
    <name evidence="1" type="ORF">NZD86_10855</name>
</gene>
<keyword evidence="2" id="KW-1185">Reference proteome</keyword>
<proteinExistence type="predicted"/>
<dbReference type="RefSeq" id="WP_268046549.1">
    <property type="nucleotide sequence ID" value="NZ_CP104064.1"/>
</dbReference>
<dbReference type="Proteomes" id="UP001164803">
    <property type="component" value="Chromosome"/>
</dbReference>
<name>A0ABY6Z7Q1_9BACL</name>
<evidence type="ECO:0000313" key="2">
    <source>
        <dbReference type="Proteomes" id="UP001164803"/>
    </source>
</evidence>
<organism evidence="1 2">
    <name type="scientific">Alicyclobacillus dauci</name>
    <dbReference type="NCBI Taxonomy" id="1475485"/>
    <lineage>
        <taxon>Bacteria</taxon>
        <taxon>Bacillati</taxon>
        <taxon>Bacillota</taxon>
        <taxon>Bacilli</taxon>
        <taxon>Bacillales</taxon>
        <taxon>Alicyclobacillaceae</taxon>
        <taxon>Alicyclobacillus</taxon>
    </lineage>
</organism>
<dbReference type="EMBL" id="CP104064">
    <property type="protein sequence ID" value="WAH38933.1"/>
    <property type="molecule type" value="Genomic_DNA"/>
</dbReference>
<reference evidence="1" key="1">
    <citation type="submission" date="2022-08" db="EMBL/GenBank/DDBJ databases">
        <title>Alicyclobacillus dauci DSM2870, complete genome.</title>
        <authorList>
            <person name="Wang Q."/>
            <person name="Cai R."/>
            <person name="Wang Z."/>
        </authorList>
    </citation>
    <scope>NUCLEOTIDE SEQUENCE</scope>
    <source>
        <strain evidence="1">DSM 28700</strain>
    </source>
</reference>
<evidence type="ECO:0000313" key="1">
    <source>
        <dbReference type="EMBL" id="WAH38933.1"/>
    </source>
</evidence>